<feature type="transmembrane region" description="Helical" evidence="1">
    <location>
        <begin position="170"/>
        <end position="190"/>
    </location>
</feature>
<organism evidence="3 4">
    <name type="scientific">Deinococcus multiflagellatus</name>
    <dbReference type="NCBI Taxonomy" id="1656887"/>
    <lineage>
        <taxon>Bacteria</taxon>
        <taxon>Thermotogati</taxon>
        <taxon>Deinococcota</taxon>
        <taxon>Deinococci</taxon>
        <taxon>Deinococcales</taxon>
        <taxon>Deinococcaceae</taxon>
        <taxon>Deinococcus</taxon>
    </lineage>
</organism>
<evidence type="ECO:0000259" key="2">
    <source>
        <dbReference type="Pfam" id="PF03992"/>
    </source>
</evidence>
<reference evidence="4" key="1">
    <citation type="journal article" date="2019" name="Int. J. Syst. Evol. Microbiol.">
        <title>The Global Catalogue of Microorganisms (GCM) 10K type strain sequencing project: providing services to taxonomists for standard genome sequencing and annotation.</title>
        <authorList>
            <consortium name="The Broad Institute Genomics Platform"/>
            <consortium name="The Broad Institute Genome Sequencing Center for Infectious Disease"/>
            <person name="Wu L."/>
            <person name="Ma J."/>
        </authorList>
    </citation>
    <scope>NUCLEOTIDE SEQUENCE [LARGE SCALE GENOMIC DNA]</scope>
    <source>
        <strain evidence="4">CCUG 63830</strain>
    </source>
</reference>
<dbReference type="PANTHER" id="PTHR40057">
    <property type="entry name" value="SLR1162 PROTEIN"/>
    <property type="match status" value="1"/>
</dbReference>
<accession>A0ABW1ZJK5</accession>
<keyword evidence="3" id="KW-0503">Monooxygenase</keyword>
<keyword evidence="1" id="KW-0812">Transmembrane</keyword>
<keyword evidence="4" id="KW-1185">Reference proteome</keyword>
<keyword evidence="3" id="KW-0560">Oxidoreductase</keyword>
<dbReference type="Pfam" id="PF03992">
    <property type="entry name" value="ABM"/>
    <property type="match status" value="1"/>
</dbReference>
<feature type="domain" description="ABM" evidence="2">
    <location>
        <begin position="20"/>
        <end position="92"/>
    </location>
</feature>
<dbReference type="InterPro" id="IPR011008">
    <property type="entry name" value="Dimeric_a/b-barrel"/>
</dbReference>
<name>A0ABW1ZJK5_9DEIO</name>
<dbReference type="InterPro" id="IPR007138">
    <property type="entry name" value="ABM_dom"/>
</dbReference>
<keyword evidence="1" id="KW-1133">Transmembrane helix</keyword>
<protein>
    <submittedName>
        <fullName evidence="3">Antibiotic biosynthesis monooxygenase</fullName>
    </submittedName>
</protein>
<keyword evidence="1" id="KW-0472">Membrane</keyword>
<dbReference type="InterPro" id="IPR038762">
    <property type="entry name" value="ABM_predict"/>
</dbReference>
<dbReference type="PANTHER" id="PTHR40057:SF1">
    <property type="entry name" value="SLR1162 PROTEIN"/>
    <property type="match status" value="1"/>
</dbReference>
<dbReference type="EMBL" id="JBHSWB010000001">
    <property type="protein sequence ID" value="MFC6660708.1"/>
    <property type="molecule type" value="Genomic_DNA"/>
</dbReference>
<evidence type="ECO:0000313" key="3">
    <source>
        <dbReference type="EMBL" id="MFC6660708.1"/>
    </source>
</evidence>
<dbReference type="RefSeq" id="WP_224605258.1">
    <property type="nucleotide sequence ID" value="NZ_JAIQXV010000002.1"/>
</dbReference>
<dbReference type="GO" id="GO:0004497">
    <property type="term" value="F:monooxygenase activity"/>
    <property type="evidence" value="ECO:0007669"/>
    <property type="project" value="UniProtKB-KW"/>
</dbReference>
<dbReference type="Gene3D" id="3.30.70.100">
    <property type="match status" value="1"/>
</dbReference>
<gene>
    <name evidence="3" type="ORF">ACFP90_10355</name>
</gene>
<evidence type="ECO:0000313" key="4">
    <source>
        <dbReference type="Proteomes" id="UP001596317"/>
    </source>
</evidence>
<dbReference type="SUPFAM" id="SSF54909">
    <property type="entry name" value="Dimeric alpha+beta barrel"/>
    <property type="match status" value="1"/>
</dbReference>
<feature type="transmembrane region" description="Helical" evidence="1">
    <location>
        <begin position="130"/>
        <end position="150"/>
    </location>
</feature>
<evidence type="ECO:0000256" key="1">
    <source>
        <dbReference type="SAM" id="Phobius"/>
    </source>
</evidence>
<sequence>MTAEPGLQFQEHQPSDPTSLVIRRRIRPGQEAAYEALLTEANALLAGIPGHRGTGVIRPAPGEHEYTLVARFDSLTSAAAWELSPERAAWLARVTPLVDEQLSFEKQPGLDFWFTPPAAPSLRQPPRWKMALLTLAALYPVSLGTGWLFGTALAPWLGHWPTPLHVLPQMVVVVLSMTYLVMPAVTRWAAGWLRGK</sequence>
<dbReference type="Proteomes" id="UP001596317">
    <property type="component" value="Unassembled WGS sequence"/>
</dbReference>
<proteinExistence type="predicted"/>
<comment type="caution">
    <text evidence="3">The sequence shown here is derived from an EMBL/GenBank/DDBJ whole genome shotgun (WGS) entry which is preliminary data.</text>
</comment>